<dbReference type="EMBL" id="DF967972">
    <property type="protein sequence ID" value="GAP15879.1"/>
    <property type="molecule type" value="Genomic_DNA"/>
</dbReference>
<dbReference type="PROSITE" id="PS51186">
    <property type="entry name" value="GNAT"/>
    <property type="match status" value="1"/>
</dbReference>
<dbReference type="InterPro" id="IPR051531">
    <property type="entry name" value="N-acetyltransferase"/>
</dbReference>
<dbReference type="InterPro" id="IPR000182">
    <property type="entry name" value="GNAT_dom"/>
</dbReference>
<dbReference type="AlphaFoldDB" id="A0A0S7BDH3"/>
<sequence length="436" mass="49022">MDISSEIFTTARLRIRRAMPEDATFLDRLWHDPRVMTNVGFPDGLPINRVQIENKIRGYDPSEYDKTLIVALRSSGQPIGECMLGWPDEQGISLTDVKLSPEFWGQRYGVEVKQGLLDYLFTHAPVLAVEADPAWTNLPSIRMQERVGGLRVREYDSDFNRHLVYRVHRFDWERLRAGLPVASEPLRSLLAGLLPGLVPGCQALALTGSFARDCAGETSDIDLYRFVEPPVAEPHRYSLKLPQRRLVSLTTAVLSEKMAELQKPQRAIWAAPGFRQAWVLFDRSGGLAQLKAQAAAYDPAAHPVEAAAWISETLLNNSEEVTKVFGALQRNDEGAALYGVIGLDYNLNLIAAVHLGVLIESENRFFEQVQQAAPPEWTRLERILMGFEPADIGQRARAGLGLYRYTCRWLDGLIQPQHRDIIAYAVGLIPPEWEEI</sequence>
<evidence type="ECO:0000313" key="3">
    <source>
        <dbReference type="Proteomes" id="UP000055060"/>
    </source>
</evidence>
<dbReference type="Pfam" id="PF13302">
    <property type="entry name" value="Acetyltransf_3"/>
    <property type="match status" value="1"/>
</dbReference>
<dbReference type="OrthoDB" id="68332at2"/>
<dbReference type="SUPFAM" id="SSF81301">
    <property type="entry name" value="Nucleotidyltransferase"/>
    <property type="match status" value="1"/>
</dbReference>
<dbReference type="GO" id="GO:0016747">
    <property type="term" value="F:acyltransferase activity, transferring groups other than amino-acyl groups"/>
    <property type="evidence" value="ECO:0007669"/>
    <property type="project" value="InterPro"/>
</dbReference>
<dbReference type="Gene3D" id="3.30.460.10">
    <property type="entry name" value="Beta Polymerase, domain 2"/>
    <property type="match status" value="1"/>
</dbReference>
<organism evidence="2">
    <name type="scientific">Longilinea arvoryzae</name>
    <dbReference type="NCBI Taxonomy" id="360412"/>
    <lineage>
        <taxon>Bacteria</taxon>
        <taxon>Bacillati</taxon>
        <taxon>Chloroflexota</taxon>
        <taxon>Anaerolineae</taxon>
        <taxon>Anaerolineales</taxon>
        <taxon>Anaerolineaceae</taxon>
        <taxon>Longilinea</taxon>
    </lineage>
</organism>
<keyword evidence="2" id="KW-0808">Transferase</keyword>
<dbReference type="PANTHER" id="PTHR43792:SF1">
    <property type="entry name" value="N-ACETYLTRANSFERASE DOMAIN-CONTAINING PROTEIN"/>
    <property type="match status" value="1"/>
</dbReference>
<feature type="domain" description="N-acetyltransferase" evidence="1">
    <location>
        <begin position="13"/>
        <end position="171"/>
    </location>
</feature>
<dbReference type="InterPro" id="IPR016181">
    <property type="entry name" value="Acyl_CoA_acyltransferase"/>
</dbReference>
<dbReference type="SUPFAM" id="SSF55729">
    <property type="entry name" value="Acyl-CoA N-acyltransferases (Nat)"/>
    <property type="match status" value="1"/>
</dbReference>
<protein>
    <submittedName>
        <fullName evidence="2">Acetyltransferase</fullName>
    </submittedName>
</protein>
<evidence type="ECO:0000313" key="2">
    <source>
        <dbReference type="EMBL" id="GAP15879.1"/>
    </source>
</evidence>
<dbReference type="Gene3D" id="3.40.630.30">
    <property type="match status" value="1"/>
</dbReference>
<keyword evidence="3" id="KW-1185">Reference proteome</keyword>
<accession>A0A0S7BDH3</accession>
<dbReference type="Proteomes" id="UP000055060">
    <property type="component" value="Unassembled WGS sequence"/>
</dbReference>
<evidence type="ECO:0000259" key="1">
    <source>
        <dbReference type="PROSITE" id="PS51186"/>
    </source>
</evidence>
<name>A0A0S7BDH3_9CHLR</name>
<dbReference type="PANTHER" id="PTHR43792">
    <property type="entry name" value="GNAT FAMILY, PUTATIVE (AFU_ORTHOLOGUE AFUA_3G00765)-RELATED-RELATED"/>
    <property type="match status" value="1"/>
</dbReference>
<dbReference type="RefSeq" id="WP_075075018.1">
    <property type="nucleotide sequence ID" value="NZ_DF967972.1"/>
</dbReference>
<dbReference type="InterPro" id="IPR043519">
    <property type="entry name" value="NT_sf"/>
</dbReference>
<reference evidence="2" key="1">
    <citation type="submission" date="2015-07" db="EMBL/GenBank/DDBJ databases">
        <title>Draft Genome Sequences of Anaerolinea thermolimosa IMO-1, Bellilinea caldifistulae GOMI-1, Leptolinea tardivitalis YMTK-2, Levilinea saccharolytica KIBI-1,Longilinea arvoryzae KOME-1, Previously Described as Members of the Anaerolineaceae (Chloroflexi).</title>
        <authorList>
            <person name="Sekiguchi Y."/>
            <person name="Ohashi A."/>
            <person name="Matsuura N."/>
            <person name="Tourlousse M.D."/>
        </authorList>
    </citation>
    <scope>NUCLEOTIDE SEQUENCE [LARGE SCALE GENOMIC DNA]</scope>
    <source>
        <strain evidence="2">KOME-1</strain>
    </source>
</reference>
<proteinExistence type="predicted"/>
<gene>
    <name evidence="2" type="ORF">LARV_03673</name>
</gene>
<dbReference type="CDD" id="cd05403">
    <property type="entry name" value="NT_KNTase_like"/>
    <property type="match status" value="1"/>
</dbReference>